<reference evidence="3" key="1">
    <citation type="submission" date="2024-07" db="EMBL/GenBank/DDBJ databases">
        <title>Two chromosome-level genome assemblies of Korean endemic species Abeliophyllum distichum and Forsythia ovata (Oleaceae).</title>
        <authorList>
            <person name="Jang H."/>
        </authorList>
    </citation>
    <scope>NUCLEOTIDE SEQUENCE [LARGE SCALE GENOMIC DNA]</scope>
</reference>
<organism evidence="2 3">
    <name type="scientific">Abeliophyllum distichum</name>
    <dbReference type="NCBI Taxonomy" id="126358"/>
    <lineage>
        <taxon>Eukaryota</taxon>
        <taxon>Viridiplantae</taxon>
        <taxon>Streptophyta</taxon>
        <taxon>Embryophyta</taxon>
        <taxon>Tracheophyta</taxon>
        <taxon>Spermatophyta</taxon>
        <taxon>Magnoliopsida</taxon>
        <taxon>eudicotyledons</taxon>
        <taxon>Gunneridae</taxon>
        <taxon>Pentapetalae</taxon>
        <taxon>asterids</taxon>
        <taxon>lamiids</taxon>
        <taxon>Lamiales</taxon>
        <taxon>Oleaceae</taxon>
        <taxon>Forsythieae</taxon>
        <taxon>Abeliophyllum</taxon>
    </lineage>
</organism>
<evidence type="ECO:0000256" key="1">
    <source>
        <dbReference type="SAM" id="MobiDB-lite"/>
    </source>
</evidence>
<dbReference type="Proteomes" id="UP001604336">
    <property type="component" value="Unassembled WGS sequence"/>
</dbReference>
<keyword evidence="3" id="KW-1185">Reference proteome</keyword>
<accession>A0ABD1VVS5</accession>
<proteinExistence type="predicted"/>
<sequence>MWVDQGIKLLHLQLWCHQGKEQMTMRSVVSRIGVRRLTEGNWRSSAWGLRYSSDGTGRVLSEEERAKETVYVQKMERERAEKMKKKMEQEKADKDKSDKKAEE</sequence>
<comment type="caution">
    <text evidence="2">The sequence shown here is derived from an EMBL/GenBank/DDBJ whole genome shotgun (WGS) entry which is preliminary data.</text>
</comment>
<protein>
    <submittedName>
        <fullName evidence="2">F1F0-ATPase inhibitor protein</fullName>
    </submittedName>
</protein>
<dbReference type="PANTHER" id="PTHR33878:SF4">
    <property type="entry name" value="OS08G0558900 PROTEIN"/>
    <property type="match status" value="1"/>
</dbReference>
<dbReference type="PANTHER" id="PTHR33878">
    <property type="entry name" value="OS08G0559000 PROTEIN"/>
    <property type="match status" value="1"/>
</dbReference>
<dbReference type="InterPro" id="IPR045284">
    <property type="entry name" value="At2g27730-like"/>
</dbReference>
<feature type="region of interest" description="Disordered" evidence="1">
    <location>
        <begin position="78"/>
        <end position="103"/>
    </location>
</feature>
<dbReference type="AlphaFoldDB" id="A0ABD1VVS5"/>
<evidence type="ECO:0000313" key="2">
    <source>
        <dbReference type="EMBL" id="KAL2541504.1"/>
    </source>
</evidence>
<evidence type="ECO:0000313" key="3">
    <source>
        <dbReference type="Proteomes" id="UP001604336"/>
    </source>
</evidence>
<dbReference type="EMBL" id="JBFOLK010000001">
    <property type="protein sequence ID" value="KAL2541504.1"/>
    <property type="molecule type" value="Genomic_DNA"/>
</dbReference>
<name>A0ABD1VVS5_9LAMI</name>
<gene>
    <name evidence="2" type="ORF">Adt_02482</name>
</gene>